<keyword evidence="2" id="KW-1185">Reference proteome</keyword>
<proteinExistence type="predicted"/>
<evidence type="ECO:0000313" key="2">
    <source>
        <dbReference type="Proteomes" id="UP000250235"/>
    </source>
</evidence>
<organism evidence="1 2">
    <name type="scientific">Dorcoceras hygrometricum</name>
    <dbReference type="NCBI Taxonomy" id="472368"/>
    <lineage>
        <taxon>Eukaryota</taxon>
        <taxon>Viridiplantae</taxon>
        <taxon>Streptophyta</taxon>
        <taxon>Embryophyta</taxon>
        <taxon>Tracheophyta</taxon>
        <taxon>Spermatophyta</taxon>
        <taxon>Magnoliopsida</taxon>
        <taxon>eudicotyledons</taxon>
        <taxon>Gunneridae</taxon>
        <taxon>Pentapetalae</taxon>
        <taxon>asterids</taxon>
        <taxon>lamiids</taxon>
        <taxon>Lamiales</taxon>
        <taxon>Gesneriaceae</taxon>
        <taxon>Didymocarpoideae</taxon>
        <taxon>Trichosporeae</taxon>
        <taxon>Loxocarpinae</taxon>
        <taxon>Dorcoceras</taxon>
    </lineage>
</organism>
<dbReference type="GO" id="GO:0000428">
    <property type="term" value="C:DNA-directed RNA polymerase complex"/>
    <property type="evidence" value="ECO:0007669"/>
    <property type="project" value="UniProtKB-KW"/>
</dbReference>
<protein>
    <submittedName>
        <fullName evidence="1">DNA-directed RNA polymerase V subunit 1</fullName>
    </submittedName>
</protein>
<dbReference type="Proteomes" id="UP000250235">
    <property type="component" value="Unassembled WGS sequence"/>
</dbReference>
<keyword evidence="1" id="KW-0240">DNA-directed RNA polymerase</keyword>
<reference evidence="1 2" key="1">
    <citation type="journal article" date="2015" name="Proc. Natl. Acad. Sci. U.S.A.">
        <title>The resurrection genome of Boea hygrometrica: A blueprint for survival of dehydration.</title>
        <authorList>
            <person name="Xiao L."/>
            <person name="Yang G."/>
            <person name="Zhang L."/>
            <person name="Yang X."/>
            <person name="Zhao S."/>
            <person name="Ji Z."/>
            <person name="Zhou Q."/>
            <person name="Hu M."/>
            <person name="Wang Y."/>
            <person name="Chen M."/>
            <person name="Xu Y."/>
            <person name="Jin H."/>
            <person name="Xiao X."/>
            <person name="Hu G."/>
            <person name="Bao F."/>
            <person name="Hu Y."/>
            <person name="Wan P."/>
            <person name="Li L."/>
            <person name="Deng X."/>
            <person name="Kuang T."/>
            <person name="Xiang C."/>
            <person name="Zhu J.K."/>
            <person name="Oliver M.J."/>
            <person name="He Y."/>
        </authorList>
    </citation>
    <scope>NUCLEOTIDE SEQUENCE [LARGE SCALE GENOMIC DNA]</scope>
    <source>
        <strain evidence="2">cv. XS01</strain>
    </source>
</reference>
<name>A0A2Z7ABV8_9LAMI</name>
<accession>A0A2Z7ABV8</accession>
<sequence length="240" mass="25837">MVVDLIGIYGLKGPYCTLTTTDWFLQALSVIPRGSWGDVTRRFTMISWAAEKSPHIDRPAPPHAAAPRRASSHALAERLSRERRPKIARPSRIIGDASRAWTSAAARLVAHLVERAVRVAAGWLVVCASRCAHWPTACHSIAPPCCSSCALVAHASRRWAMLGAAAASTGRTLDAWWPMVARNLRMALRRARRGVARVAAVNFRGGGAAGRPPLQQVSGDVVTAGLNSSRVWFGPVPCSP</sequence>
<keyword evidence="1" id="KW-0804">Transcription</keyword>
<dbReference type="EMBL" id="KV016764">
    <property type="protein sequence ID" value="KZV19198.1"/>
    <property type="molecule type" value="Genomic_DNA"/>
</dbReference>
<evidence type="ECO:0000313" key="1">
    <source>
        <dbReference type="EMBL" id="KZV19198.1"/>
    </source>
</evidence>
<gene>
    <name evidence="1" type="ORF">F511_37827</name>
</gene>
<dbReference type="AlphaFoldDB" id="A0A2Z7ABV8"/>